<dbReference type="RefSeq" id="WP_193497933.1">
    <property type="nucleotide sequence ID" value="NZ_CP063169.1"/>
</dbReference>
<reference evidence="4 5" key="1">
    <citation type="submission" date="2020-10" db="EMBL/GenBank/DDBJ databases">
        <title>Haloactinobacterium sp. RN3S43, a bacterium isolated from saline soil.</title>
        <authorList>
            <person name="Sun J.-Q."/>
        </authorList>
    </citation>
    <scope>NUCLEOTIDE SEQUENCE [LARGE SCALE GENOMIC DNA]</scope>
    <source>
        <strain evidence="4 5">RN3S43</strain>
    </source>
</reference>
<dbReference type="Gene3D" id="3.40.50.300">
    <property type="entry name" value="P-loop containing nucleotide triphosphate hydrolases"/>
    <property type="match status" value="1"/>
</dbReference>
<dbReference type="PROSITE" id="PS00622">
    <property type="entry name" value="HTH_LUXR_1"/>
    <property type="match status" value="1"/>
</dbReference>
<dbReference type="SUPFAM" id="SSF52540">
    <property type="entry name" value="P-loop containing nucleoside triphosphate hydrolases"/>
    <property type="match status" value="1"/>
</dbReference>
<dbReference type="InterPro" id="IPR011990">
    <property type="entry name" value="TPR-like_helical_dom_sf"/>
</dbReference>
<dbReference type="Gene3D" id="1.10.10.10">
    <property type="entry name" value="Winged helix-like DNA-binding domain superfamily/Winged helix DNA-binding domain"/>
    <property type="match status" value="1"/>
</dbReference>
<sequence>MTSVARVGSEIALVARTAELARLDAVWREAVGGSAAAVLLPGEAGVGKTRLVGEVAGIAERTGGVVLIGHCVGLGDAAPPYLPVVEVLEQMRDIDASLVADAPALATLVARGGTGRTSEQLQVFDSFFSALTTLAERAPVLLVIEDLHWADASTRDLLTFLLARVSGEALAVVLTYRSDEMHRRHPLRPMLLEIARMRRVERLDLEPFSEADAREFARAVAARDELVPRDVEVEQIAARSGGNAFFVEELLAAPGSRLAGPLADVLLGRIEQLDPDAQRLVRVASVAGQRRVRRATLLAVTEFDEDRLELALRECLARYVLVLGEDDTVEFRHALLREAVYADLLPGERTRTHAAFVRLLQERRYPGWRGAQAHHATQSGDLPTALTSHIGAAQEAEDVAATADVLAHLEQALALWDAVPDAAEVTGTDEFTLMIRAADAAVAAGRTERCTAFLRSALRLADAGGDPIARAGVRRRLAKVRYAEDDWAEGRRIIGEAWELVRDQPPSGERAWVLSTLAFGGPSAQHRSWVTEAVSDARQAGAGDAEADALISLSYLLLHEGQEKEAMAVLDQARARAAQVRAYEVELRAHFNLTVGEFERGNLALAVEHARRGLARARQEGLVWATYGRELVWLAIQVFYAAGAWDEAEELASPPGEQAPDWLSAVIGCSAALLAAGRGRWEEADARLARARTCGISDEEVLKIAAYATAELGLWRHRPHEVVADLESLVERSLAEHAVSAATGHHGPPLHLLRIGALGIAAAADAAAQSRSHHHDDAAQDAVAAGERFAAVVARTEQEGAPRGATLGPEGKAWLARAEAESARLRGQAALGAWARVIAAFDYGDVYQQAVVRWRYAEALLTEQRTAPTQEVEHGEGARERACSELLQALQVAQELGAAPLKAELESLARRHRLSVPGVRLASTDLLTPRERSVLELVAQGLTNKAIGAQLYISEKTVSVHLTRVMAKLGAHSRTDAVARALSQGLIEGF</sequence>
<dbReference type="InterPro" id="IPR016032">
    <property type="entry name" value="Sig_transdc_resp-reg_C-effctor"/>
</dbReference>
<dbReference type="GO" id="GO:0004016">
    <property type="term" value="F:adenylate cyclase activity"/>
    <property type="evidence" value="ECO:0007669"/>
    <property type="project" value="TreeGrafter"/>
</dbReference>
<dbReference type="SUPFAM" id="SSF46894">
    <property type="entry name" value="C-terminal effector domain of the bipartite response regulators"/>
    <property type="match status" value="1"/>
</dbReference>
<evidence type="ECO:0000256" key="2">
    <source>
        <dbReference type="ARBA" id="ARBA00022840"/>
    </source>
</evidence>
<dbReference type="PANTHER" id="PTHR16305">
    <property type="entry name" value="TESTICULAR SOLUBLE ADENYLYL CYCLASE"/>
    <property type="match status" value="1"/>
</dbReference>
<keyword evidence="5" id="KW-1185">Reference proteome</keyword>
<evidence type="ECO:0000313" key="5">
    <source>
        <dbReference type="Proteomes" id="UP000593758"/>
    </source>
</evidence>
<dbReference type="KEGG" id="halt:IM660_02890"/>
<dbReference type="PRINTS" id="PR00038">
    <property type="entry name" value="HTHLUXR"/>
</dbReference>
<dbReference type="PANTHER" id="PTHR16305:SF35">
    <property type="entry name" value="TRANSCRIPTIONAL ACTIVATOR DOMAIN"/>
    <property type="match status" value="1"/>
</dbReference>
<gene>
    <name evidence="4" type="ORF">IM660_02890</name>
</gene>
<dbReference type="Pfam" id="PF13191">
    <property type="entry name" value="AAA_16"/>
    <property type="match status" value="1"/>
</dbReference>
<dbReference type="EMBL" id="CP063169">
    <property type="protein sequence ID" value="QOR71268.1"/>
    <property type="molecule type" value="Genomic_DNA"/>
</dbReference>
<dbReference type="GO" id="GO:0005524">
    <property type="term" value="F:ATP binding"/>
    <property type="evidence" value="ECO:0007669"/>
    <property type="project" value="UniProtKB-KW"/>
</dbReference>
<dbReference type="GO" id="GO:0006355">
    <property type="term" value="P:regulation of DNA-templated transcription"/>
    <property type="evidence" value="ECO:0007669"/>
    <property type="project" value="InterPro"/>
</dbReference>
<proteinExistence type="predicted"/>
<evidence type="ECO:0000313" key="4">
    <source>
        <dbReference type="EMBL" id="QOR71268.1"/>
    </source>
</evidence>
<dbReference type="Proteomes" id="UP000593758">
    <property type="component" value="Chromosome"/>
</dbReference>
<protein>
    <submittedName>
        <fullName evidence="4">AAA family ATPase</fullName>
    </submittedName>
</protein>
<dbReference type="Gene3D" id="1.25.40.10">
    <property type="entry name" value="Tetratricopeptide repeat domain"/>
    <property type="match status" value="1"/>
</dbReference>
<dbReference type="InterPro" id="IPR000792">
    <property type="entry name" value="Tscrpt_reg_LuxR_C"/>
</dbReference>
<keyword evidence="1" id="KW-0547">Nucleotide-binding</keyword>
<dbReference type="CDD" id="cd06170">
    <property type="entry name" value="LuxR_C_like"/>
    <property type="match status" value="1"/>
</dbReference>
<dbReference type="GO" id="GO:0003677">
    <property type="term" value="F:DNA binding"/>
    <property type="evidence" value="ECO:0007669"/>
    <property type="project" value="InterPro"/>
</dbReference>
<dbReference type="GO" id="GO:0005737">
    <property type="term" value="C:cytoplasm"/>
    <property type="evidence" value="ECO:0007669"/>
    <property type="project" value="TreeGrafter"/>
</dbReference>
<evidence type="ECO:0000256" key="1">
    <source>
        <dbReference type="ARBA" id="ARBA00022741"/>
    </source>
</evidence>
<evidence type="ECO:0000259" key="3">
    <source>
        <dbReference type="PROSITE" id="PS50043"/>
    </source>
</evidence>
<dbReference type="PROSITE" id="PS50043">
    <property type="entry name" value="HTH_LUXR_2"/>
    <property type="match status" value="1"/>
</dbReference>
<name>A0A7M1SUN3_9MICO</name>
<feature type="domain" description="HTH luxR-type" evidence="3">
    <location>
        <begin position="920"/>
        <end position="985"/>
    </location>
</feature>
<dbReference type="InterPro" id="IPR041664">
    <property type="entry name" value="AAA_16"/>
</dbReference>
<dbReference type="InterPro" id="IPR027417">
    <property type="entry name" value="P-loop_NTPase"/>
</dbReference>
<keyword evidence="2" id="KW-0067">ATP-binding</keyword>
<accession>A0A7M1SUN3</accession>
<dbReference type="SMART" id="SM00421">
    <property type="entry name" value="HTH_LUXR"/>
    <property type="match status" value="1"/>
</dbReference>
<dbReference type="InterPro" id="IPR036388">
    <property type="entry name" value="WH-like_DNA-bd_sf"/>
</dbReference>
<dbReference type="Pfam" id="PF00196">
    <property type="entry name" value="GerE"/>
    <property type="match status" value="1"/>
</dbReference>
<dbReference type="AlphaFoldDB" id="A0A7M1SUN3"/>
<organism evidence="4 5">
    <name type="scientific">Ruania alkalisoli</name>
    <dbReference type="NCBI Taxonomy" id="2779775"/>
    <lineage>
        <taxon>Bacteria</taxon>
        <taxon>Bacillati</taxon>
        <taxon>Actinomycetota</taxon>
        <taxon>Actinomycetes</taxon>
        <taxon>Micrococcales</taxon>
        <taxon>Ruaniaceae</taxon>
        <taxon>Ruania</taxon>
    </lineage>
</organism>